<dbReference type="Gene3D" id="2.40.128.580">
    <property type="entry name" value="GXWXG domain"/>
    <property type="match status" value="1"/>
</dbReference>
<evidence type="ECO:0000313" key="3">
    <source>
        <dbReference type="EMBL" id="SEO79500.1"/>
    </source>
</evidence>
<dbReference type="Proteomes" id="UP000199300">
    <property type="component" value="Unassembled WGS sequence"/>
</dbReference>
<feature type="domain" description="DUF4334" evidence="2">
    <location>
        <begin position="120"/>
        <end position="177"/>
    </location>
</feature>
<dbReference type="RefSeq" id="WP_245751696.1">
    <property type="nucleotide sequence ID" value="NZ_FODJ01000013.1"/>
</dbReference>
<gene>
    <name evidence="3" type="ORF">SAMN04488134_11330</name>
</gene>
<reference evidence="3 4" key="1">
    <citation type="submission" date="2016-10" db="EMBL/GenBank/DDBJ databases">
        <authorList>
            <person name="de Groot N.N."/>
        </authorList>
    </citation>
    <scope>NUCLEOTIDE SEQUENCE [LARGE SCALE GENOMIC DNA]</scope>
    <source>
        <strain evidence="3 4">CGMCC 1.10434</strain>
    </source>
</reference>
<dbReference type="InterPro" id="IPR025951">
    <property type="entry name" value="GXWXG_dom"/>
</dbReference>
<evidence type="ECO:0000259" key="1">
    <source>
        <dbReference type="Pfam" id="PF14231"/>
    </source>
</evidence>
<evidence type="ECO:0000313" key="4">
    <source>
        <dbReference type="Proteomes" id="UP000199300"/>
    </source>
</evidence>
<organism evidence="3 4">
    <name type="scientific">Amphibacillus marinus</name>
    <dbReference type="NCBI Taxonomy" id="872970"/>
    <lineage>
        <taxon>Bacteria</taxon>
        <taxon>Bacillati</taxon>
        <taxon>Bacillota</taxon>
        <taxon>Bacilli</taxon>
        <taxon>Bacillales</taxon>
        <taxon>Bacillaceae</taxon>
        <taxon>Amphibacillus</taxon>
    </lineage>
</organism>
<dbReference type="Pfam" id="PF14231">
    <property type="entry name" value="GXWXG"/>
    <property type="match status" value="1"/>
</dbReference>
<proteinExistence type="predicted"/>
<name>A0A1H8SL33_9BACI</name>
<feature type="domain" description="GXWXG" evidence="1">
    <location>
        <begin position="22"/>
        <end position="77"/>
    </location>
</feature>
<keyword evidence="4" id="KW-1185">Reference proteome</keyword>
<protein>
    <submittedName>
        <fullName evidence="3">GXWXG protein</fullName>
    </submittedName>
</protein>
<dbReference type="AlphaFoldDB" id="A0A1H8SL33"/>
<dbReference type="STRING" id="872970.SAMN04488134_11330"/>
<accession>A0A1H8SL33</accession>
<dbReference type="EMBL" id="FODJ01000013">
    <property type="protein sequence ID" value="SEO79500.1"/>
    <property type="molecule type" value="Genomic_DNA"/>
</dbReference>
<dbReference type="InterPro" id="IPR025568">
    <property type="entry name" value="DUF4334"/>
</dbReference>
<dbReference type="Pfam" id="PF14232">
    <property type="entry name" value="DUF4334"/>
    <property type="match status" value="1"/>
</dbReference>
<sequence>MNHHEVLTRMLLEGATEQEAFAFFDQLEPIEVNAMFGLWRGKEIRTGHPLDGLLEGTGWFGKRFEDQEHVHPLVFARPDQTLYYLDPSFVPLELPIERIPERYFSLGVKLLELVASTTKSKARLRLLDYRGKASASMVYDTKPIIDVFRKIDQDTLLGVMDMKQTKHKQAYFFSLERVR</sequence>
<evidence type="ECO:0000259" key="2">
    <source>
        <dbReference type="Pfam" id="PF14232"/>
    </source>
</evidence>